<evidence type="ECO:0000259" key="14">
    <source>
        <dbReference type="Pfam" id="PF02852"/>
    </source>
</evidence>
<keyword evidence="13" id="KW-0547">Nucleotide-binding</keyword>
<dbReference type="Proteomes" id="UP000070578">
    <property type="component" value="Unassembled WGS sequence"/>
</dbReference>
<accession>A0A139BQQ5</accession>
<feature type="binding site" evidence="13">
    <location>
        <position position="309"/>
    </location>
    <ligand>
        <name>FAD</name>
        <dbReference type="ChEBI" id="CHEBI:57692"/>
    </ligand>
</feature>
<evidence type="ECO:0000256" key="12">
    <source>
        <dbReference type="ARBA" id="ARBA00031183"/>
    </source>
</evidence>
<dbReference type="GO" id="GO:0005829">
    <property type="term" value="C:cytosol"/>
    <property type="evidence" value="ECO:0007669"/>
    <property type="project" value="TreeGrafter"/>
</dbReference>
<evidence type="ECO:0000256" key="2">
    <source>
        <dbReference type="ARBA" id="ARBA00004496"/>
    </source>
</evidence>
<organism evidence="16 17">
    <name type="scientific">Candidatus Gallionella acididurans</name>
    <dbReference type="NCBI Taxonomy" id="1796491"/>
    <lineage>
        <taxon>Bacteria</taxon>
        <taxon>Pseudomonadati</taxon>
        <taxon>Pseudomonadota</taxon>
        <taxon>Betaproteobacteria</taxon>
        <taxon>Nitrosomonadales</taxon>
        <taxon>Gallionellaceae</taxon>
        <taxon>Gallionella</taxon>
    </lineage>
</organism>
<feature type="domain" description="FAD/NAD(P)-binding" evidence="15">
    <location>
        <begin position="3"/>
        <end position="324"/>
    </location>
</feature>
<proteinExistence type="inferred from homology"/>
<evidence type="ECO:0000256" key="5">
    <source>
        <dbReference type="ARBA" id="ARBA00016603"/>
    </source>
</evidence>
<evidence type="ECO:0000256" key="3">
    <source>
        <dbReference type="ARBA" id="ARBA00007532"/>
    </source>
</evidence>
<comment type="cofactor">
    <cofactor evidence="13">
        <name>FAD</name>
        <dbReference type="ChEBI" id="CHEBI:57692"/>
    </cofactor>
    <text evidence="13">Binds 1 FAD per subunit.</text>
</comment>
<evidence type="ECO:0000256" key="8">
    <source>
        <dbReference type="ARBA" id="ARBA00022827"/>
    </source>
</evidence>
<dbReference type="GO" id="GO:0003957">
    <property type="term" value="F:NAD(P)+ transhydrogenase (Si-specific) activity"/>
    <property type="evidence" value="ECO:0007669"/>
    <property type="project" value="UniProtKB-EC"/>
</dbReference>
<dbReference type="GO" id="GO:0004148">
    <property type="term" value="F:dihydrolipoyl dehydrogenase (NADH) activity"/>
    <property type="evidence" value="ECO:0007669"/>
    <property type="project" value="TreeGrafter"/>
</dbReference>
<dbReference type="GO" id="GO:0050660">
    <property type="term" value="F:flavin adenine dinucleotide binding"/>
    <property type="evidence" value="ECO:0007669"/>
    <property type="project" value="TreeGrafter"/>
</dbReference>
<comment type="caution">
    <text evidence="16">The sequence shown here is derived from an EMBL/GenBank/DDBJ whole genome shotgun (WGS) entry which is preliminary data.</text>
</comment>
<reference evidence="16 17" key="1">
    <citation type="submission" date="2016-02" db="EMBL/GenBank/DDBJ databases">
        <authorList>
            <person name="Wen L."/>
            <person name="He K."/>
            <person name="Yang H."/>
        </authorList>
    </citation>
    <scope>NUCLEOTIDE SEQUENCE [LARGE SCALE GENOMIC DNA]</scope>
    <source>
        <strain evidence="16">ShG14-8</strain>
    </source>
</reference>
<keyword evidence="7" id="KW-0285">Flavoprotein</keyword>
<sequence>MDYDVLIIGSGPAGQQAAWQAARMGKRAAIIERKPKLGGAGLQTGTIPSKAMREVAYLLSRSGYGGMRQALAPDSVNRHALLADAVRRKEVVIAQQESVILQRLLRSGVALIPGEAAFADAHTMQVTDAAGNMRKISAPVIVLASGSRPRRPADVPFDKKTVLDSTSILNLRHLPDSLTVVGGGVIACEFVSIFAALGVKVCVVDSHAQLLEYLSEDVVGVLADSFLGMGVSFHMQERVAHIRREQGGTLTVLESGKQIRSDAVLYAQGRQPNSEKLHVEHAGIVAEGGWIAVNEHYQTSVPHIFAVGDLIGRPALASTGMEQGRAAVLYAFDGEQQVTAENLPMAVYTIPEISYVGKTEKEVQQENIPYQVGRAFFKDSARGQIIGDAQGLLKLIVDARNEKLLGVHIVGEQASELIHIGQLVMNFHGTVRDLVSNVFNYPTLAECYKIAAMDCIHQLKQNSMQPG</sequence>
<dbReference type="GO" id="GO:0006103">
    <property type="term" value="P:2-oxoglutarate metabolic process"/>
    <property type="evidence" value="ECO:0007669"/>
    <property type="project" value="TreeGrafter"/>
</dbReference>
<evidence type="ECO:0000256" key="1">
    <source>
        <dbReference type="ARBA" id="ARBA00002842"/>
    </source>
</evidence>
<feature type="binding site" evidence="13">
    <location>
        <position position="50"/>
    </location>
    <ligand>
        <name>FAD</name>
        <dbReference type="ChEBI" id="CHEBI:57692"/>
    </ligand>
</feature>
<comment type="function">
    <text evidence="1">Conversion of NADPH, generated by peripheral catabolic pathways, to NADH, which can enter the respiratory chain for energy generation.</text>
</comment>
<dbReference type="EC" id="1.6.1.1" evidence="4"/>
<evidence type="ECO:0000256" key="13">
    <source>
        <dbReference type="PIRSR" id="PIRSR000350-3"/>
    </source>
</evidence>
<dbReference type="Pfam" id="PF02852">
    <property type="entry name" value="Pyr_redox_dim"/>
    <property type="match status" value="1"/>
</dbReference>
<feature type="domain" description="Pyridine nucleotide-disulphide oxidoreductase dimerisation" evidence="14">
    <location>
        <begin position="344"/>
        <end position="450"/>
    </location>
</feature>
<evidence type="ECO:0000256" key="10">
    <source>
        <dbReference type="ARBA" id="ARBA00023002"/>
    </source>
</evidence>
<dbReference type="FunFam" id="3.30.390.30:FF:000001">
    <property type="entry name" value="Dihydrolipoyl dehydrogenase"/>
    <property type="match status" value="1"/>
</dbReference>
<evidence type="ECO:0000256" key="4">
    <source>
        <dbReference type="ARBA" id="ARBA00012772"/>
    </source>
</evidence>
<comment type="subcellular location">
    <subcellularLocation>
        <location evidence="2">Cytoplasm</location>
    </subcellularLocation>
</comment>
<gene>
    <name evidence="16" type="ORF">AWT59_2824</name>
</gene>
<dbReference type="SUPFAM" id="SSF51905">
    <property type="entry name" value="FAD/NAD(P)-binding domain"/>
    <property type="match status" value="1"/>
</dbReference>
<keyword evidence="6" id="KW-0963">Cytoplasm</keyword>
<evidence type="ECO:0000256" key="11">
    <source>
        <dbReference type="ARBA" id="ARBA00023027"/>
    </source>
</evidence>
<dbReference type="PANTHER" id="PTHR22912:SF93">
    <property type="entry name" value="SOLUBLE PYRIDINE NUCLEOTIDE TRANSHYDROGENASE"/>
    <property type="match status" value="1"/>
</dbReference>
<feature type="binding site" evidence="13">
    <location>
        <begin position="182"/>
        <end position="189"/>
    </location>
    <ligand>
        <name>NAD(+)</name>
        <dbReference type="ChEBI" id="CHEBI:57540"/>
    </ligand>
</feature>
<dbReference type="Gene3D" id="3.30.390.30">
    <property type="match status" value="1"/>
</dbReference>
<protein>
    <recommendedName>
        <fullName evidence="5">Soluble pyridine nucleotide transhydrogenase</fullName>
        <ecNumber evidence="4">1.6.1.1</ecNumber>
    </recommendedName>
    <alternativeName>
        <fullName evidence="12">NAD(P)(+) transhydrogenase [B-specific]</fullName>
    </alternativeName>
</protein>
<dbReference type="InterPro" id="IPR023753">
    <property type="entry name" value="FAD/NAD-binding_dom"/>
</dbReference>
<dbReference type="SUPFAM" id="SSF55424">
    <property type="entry name" value="FAD/NAD-linked reductases, dimerisation (C-terminal) domain"/>
    <property type="match status" value="1"/>
</dbReference>
<dbReference type="PATRIC" id="fig|1796491.3.peg.3089"/>
<dbReference type="InterPro" id="IPR016156">
    <property type="entry name" value="FAD/NAD-linked_Rdtase_dimer_sf"/>
</dbReference>
<keyword evidence="8 13" id="KW-0274">FAD</keyword>
<keyword evidence="10" id="KW-0560">Oxidoreductase</keyword>
<dbReference type="InterPro" id="IPR001100">
    <property type="entry name" value="Pyr_nuc-diS_OxRdtase"/>
</dbReference>
<dbReference type="InterPro" id="IPR036188">
    <property type="entry name" value="FAD/NAD-bd_sf"/>
</dbReference>
<evidence type="ECO:0000313" key="16">
    <source>
        <dbReference type="EMBL" id="KXS31045.1"/>
    </source>
</evidence>
<evidence type="ECO:0000259" key="15">
    <source>
        <dbReference type="Pfam" id="PF07992"/>
    </source>
</evidence>
<dbReference type="Pfam" id="PF07992">
    <property type="entry name" value="Pyr_redox_2"/>
    <property type="match status" value="1"/>
</dbReference>
<comment type="similarity">
    <text evidence="3">Belongs to the class-I pyridine nucleotide-disulfide oxidoreductase family.</text>
</comment>
<keyword evidence="11 13" id="KW-0520">NAD</keyword>
<dbReference type="Gene3D" id="3.50.50.60">
    <property type="entry name" value="FAD/NAD(P)-binding domain"/>
    <property type="match status" value="2"/>
</dbReference>
<dbReference type="AlphaFoldDB" id="A0A139BQQ5"/>
<feature type="binding site" evidence="13">
    <location>
        <position position="269"/>
    </location>
    <ligand>
        <name>NAD(+)</name>
        <dbReference type="ChEBI" id="CHEBI:57540"/>
    </ligand>
</feature>
<evidence type="ECO:0000256" key="7">
    <source>
        <dbReference type="ARBA" id="ARBA00022630"/>
    </source>
</evidence>
<evidence type="ECO:0000313" key="17">
    <source>
        <dbReference type="Proteomes" id="UP000070578"/>
    </source>
</evidence>
<dbReference type="PIRSF" id="PIRSF000350">
    <property type="entry name" value="Mercury_reductase_MerA"/>
    <property type="match status" value="1"/>
</dbReference>
<dbReference type="InterPro" id="IPR050151">
    <property type="entry name" value="Class-I_Pyr_Nuc-Dis_Oxidored"/>
</dbReference>
<dbReference type="PRINTS" id="PR00411">
    <property type="entry name" value="PNDRDTASEI"/>
</dbReference>
<name>A0A139BQQ5_9PROT</name>
<dbReference type="PANTHER" id="PTHR22912">
    <property type="entry name" value="DISULFIDE OXIDOREDUCTASE"/>
    <property type="match status" value="1"/>
</dbReference>
<evidence type="ECO:0000256" key="9">
    <source>
        <dbReference type="ARBA" id="ARBA00022857"/>
    </source>
</evidence>
<dbReference type="InterPro" id="IPR004099">
    <property type="entry name" value="Pyr_nucl-diS_OxRdtase_dimer"/>
</dbReference>
<keyword evidence="9" id="KW-0521">NADP</keyword>
<evidence type="ECO:0000256" key="6">
    <source>
        <dbReference type="ARBA" id="ARBA00022490"/>
    </source>
</evidence>
<dbReference type="PRINTS" id="PR00368">
    <property type="entry name" value="FADPNR"/>
</dbReference>
<dbReference type="EMBL" id="LSLI01000104">
    <property type="protein sequence ID" value="KXS31045.1"/>
    <property type="molecule type" value="Genomic_DNA"/>
</dbReference>
<reference evidence="16 17" key="2">
    <citation type="submission" date="2016-03" db="EMBL/GenBank/DDBJ databases">
        <title>New uncultured bacterium of the family Gallionellaceae from acid mine drainage: description and reconstruction of genome based on metagenomic analysis of microbial community.</title>
        <authorList>
            <person name="Kadnikov V."/>
            <person name="Ivasenko D."/>
            <person name="Beletsky A."/>
            <person name="Mardanov A."/>
            <person name="Danilova E."/>
            <person name="Pimenov N."/>
            <person name="Karnachuk O."/>
            <person name="Ravin N."/>
        </authorList>
    </citation>
    <scope>NUCLEOTIDE SEQUENCE [LARGE SCALE GENOMIC DNA]</scope>
    <source>
        <strain evidence="16">ShG14-8</strain>
    </source>
</reference>
<dbReference type="NCBIfam" id="NF003585">
    <property type="entry name" value="PRK05249.1"/>
    <property type="match status" value="1"/>
</dbReference>